<dbReference type="InterPro" id="IPR043502">
    <property type="entry name" value="DNA/RNA_pol_sf"/>
</dbReference>
<reference evidence="2" key="1">
    <citation type="submission" date="2018-11" db="EMBL/GenBank/DDBJ databases">
        <authorList>
            <person name="Grassa J C."/>
        </authorList>
    </citation>
    <scope>NUCLEOTIDE SEQUENCE [LARGE SCALE GENOMIC DNA]</scope>
</reference>
<dbReference type="PANTHER" id="PTHR11439:SF511">
    <property type="match status" value="1"/>
</dbReference>
<evidence type="ECO:0000259" key="1">
    <source>
        <dbReference type="Pfam" id="PF07727"/>
    </source>
</evidence>
<evidence type="ECO:0000313" key="2">
    <source>
        <dbReference type="EnsemblPlants" id="cds.evm.model.05.1619"/>
    </source>
</evidence>
<dbReference type="EMBL" id="UZAU01000542">
    <property type="status" value="NOT_ANNOTATED_CDS"/>
    <property type="molecule type" value="Genomic_DNA"/>
</dbReference>
<dbReference type="AlphaFoldDB" id="A0A803PM20"/>
<proteinExistence type="predicted"/>
<protein>
    <recommendedName>
        <fullName evidence="1">Reverse transcriptase Ty1/copia-type domain-containing protein</fullName>
    </recommendedName>
</protein>
<sequence>MTVEVESLSIDVNIDWVIGEGDDLIREENGRRVEMLAHTILHYSTKLLDLFFSHRSEPGKTKKTRVIQPASPPYIHNPDVVEAPIPSNSHRPVRLTKKPSYLQDYHCFLSTNTVQSHVLKCSTDHSLSDIVDYSRLSPKFRAIVLAISSHFEPKFFHQAKGIPVWDNAMDKKIAALESNGTWNIVSLPASAHAIGCKWVYKIKYNADGSVERFKARLLAKGFSQQEGVDYNETFSLVTKLVSVKLILALAAIQGWFLHQLDVNNVFLHGYLHEEVFMTIPPGSSAGIFLSQRHYALQLVEDLGHLGCKAANTSMEVNLKLNQDGEDALADPKLYRRTIGKLQYLTITRPDSAYTVNKLSQFLVAPRATHMNAAIRALQYFKGTPGQDLFYATKTDIQLQAYTNADWAACVDTRRSTLVFVCSLETH</sequence>
<dbReference type="EnsemblPlants" id="evm.model.05.1619">
    <property type="protein sequence ID" value="cds.evm.model.05.1619"/>
    <property type="gene ID" value="evm.TU.05.1619"/>
</dbReference>
<dbReference type="OMA" id="APRATHM"/>
<evidence type="ECO:0000313" key="3">
    <source>
        <dbReference type="Proteomes" id="UP000596661"/>
    </source>
</evidence>
<dbReference type="PANTHER" id="PTHR11439">
    <property type="entry name" value="GAG-POL-RELATED RETROTRANSPOSON"/>
    <property type="match status" value="1"/>
</dbReference>
<dbReference type="Proteomes" id="UP000596661">
    <property type="component" value="Chromosome 5"/>
</dbReference>
<dbReference type="SUPFAM" id="SSF56672">
    <property type="entry name" value="DNA/RNA polymerases"/>
    <property type="match status" value="1"/>
</dbReference>
<accession>A0A803PM20</accession>
<organism evidence="2 3">
    <name type="scientific">Cannabis sativa</name>
    <name type="common">Hemp</name>
    <name type="synonym">Marijuana</name>
    <dbReference type="NCBI Taxonomy" id="3483"/>
    <lineage>
        <taxon>Eukaryota</taxon>
        <taxon>Viridiplantae</taxon>
        <taxon>Streptophyta</taxon>
        <taxon>Embryophyta</taxon>
        <taxon>Tracheophyta</taxon>
        <taxon>Spermatophyta</taxon>
        <taxon>Magnoliopsida</taxon>
        <taxon>eudicotyledons</taxon>
        <taxon>Gunneridae</taxon>
        <taxon>Pentapetalae</taxon>
        <taxon>rosids</taxon>
        <taxon>fabids</taxon>
        <taxon>Rosales</taxon>
        <taxon>Cannabaceae</taxon>
        <taxon>Cannabis</taxon>
    </lineage>
</organism>
<dbReference type="InterPro" id="IPR013103">
    <property type="entry name" value="RVT_2"/>
</dbReference>
<name>A0A803PM20_CANSA</name>
<feature type="domain" description="Reverse transcriptase Ty1/copia-type" evidence="1">
    <location>
        <begin position="179"/>
        <end position="284"/>
    </location>
</feature>
<reference evidence="2" key="2">
    <citation type="submission" date="2021-03" db="UniProtKB">
        <authorList>
            <consortium name="EnsemblPlants"/>
        </authorList>
    </citation>
    <scope>IDENTIFICATION</scope>
</reference>
<dbReference type="Pfam" id="PF07727">
    <property type="entry name" value="RVT_2"/>
    <property type="match status" value="1"/>
</dbReference>
<keyword evidence="3" id="KW-1185">Reference proteome</keyword>
<dbReference type="Gramene" id="evm.model.05.1619">
    <property type="protein sequence ID" value="cds.evm.model.05.1619"/>
    <property type="gene ID" value="evm.TU.05.1619"/>
</dbReference>